<reference evidence="5" key="1">
    <citation type="submission" date="2016-10" db="EMBL/GenBank/DDBJ databases">
        <authorList>
            <person name="Varghese N."/>
            <person name="Submissions S."/>
        </authorList>
    </citation>
    <scope>NUCLEOTIDE SEQUENCE [LARGE SCALE GENOMIC DNA]</scope>
    <source>
        <strain evidence="5">IBRC-M 10403</strain>
    </source>
</reference>
<sequence length="234" mass="25030">MSAALLTLTGIAKSYHDGAPVHALLPTDLRVDEGDYVSVTGPSGAGKSTLLNVLGLLDLPTEGSYEVAGVETVRAAESLRVAIRGQWFGFVFQSFALLAGRTAVENVELGMLYRAIPARRRRALAMAALDRVRLAHRAHADPRTLSGGERQRVAIARAIAASPRVLFCDEPTGNLDSGNTDNILDLIGDLHADGQTVVVVTHDSKVARRGVRHVHVADGIVREAPAAQRHQRGR</sequence>
<dbReference type="PROSITE" id="PS00211">
    <property type="entry name" value="ABC_TRANSPORTER_1"/>
    <property type="match status" value="1"/>
</dbReference>
<organism evidence="4 5">
    <name type="scientific">Actinokineospora iranica</name>
    <dbReference type="NCBI Taxonomy" id="1271860"/>
    <lineage>
        <taxon>Bacteria</taxon>
        <taxon>Bacillati</taxon>
        <taxon>Actinomycetota</taxon>
        <taxon>Actinomycetes</taxon>
        <taxon>Pseudonocardiales</taxon>
        <taxon>Pseudonocardiaceae</taxon>
        <taxon>Actinokineospora</taxon>
    </lineage>
</organism>
<evidence type="ECO:0000313" key="4">
    <source>
        <dbReference type="EMBL" id="SDD25992.1"/>
    </source>
</evidence>
<proteinExistence type="predicted"/>
<feature type="domain" description="ABC transporter" evidence="3">
    <location>
        <begin position="6"/>
        <end position="234"/>
    </location>
</feature>
<dbReference type="GO" id="GO:0016887">
    <property type="term" value="F:ATP hydrolysis activity"/>
    <property type="evidence" value="ECO:0007669"/>
    <property type="project" value="InterPro"/>
</dbReference>
<name>A0A1G6TA33_9PSEU</name>
<dbReference type="Gene3D" id="3.40.50.300">
    <property type="entry name" value="P-loop containing nucleotide triphosphate hydrolases"/>
    <property type="match status" value="1"/>
</dbReference>
<accession>A0A1G6TA33</accession>
<dbReference type="EMBL" id="FMZZ01000009">
    <property type="protein sequence ID" value="SDD25992.1"/>
    <property type="molecule type" value="Genomic_DNA"/>
</dbReference>
<evidence type="ECO:0000259" key="3">
    <source>
        <dbReference type="PROSITE" id="PS50893"/>
    </source>
</evidence>
<dbReference type="GO" id="GO:0005886">
    <property type="term" value="C:plasma membrane"/>
    <property type="evidence" value="ECO:0007669"/>
    <property type="project" value="TreeGrafter"/>
</dbReference>
<dbReference type="PROSITE" id="PS50893">
    <property type="entry name" value="ABC_TRANSPORTER_2"/>
    <property type="match status" value="1"/>
</dbReference>
<evidence type="ECO:0000256" key="2">
    <source>
        <dbReference type="ARBA" id="ARBA00022840"/>
    </source>
</evidence>
<dbReference type="SMART" id="SM00382">
    <property type="entry name" value="AAA"/>
    <property type="match status" value="1"/>
</dbReference>
<dbReference type="InterPro" id="IPR017871">
    <property type="entry name" value="ABC_transporter-like_CS"/>
</dbReference>
<dbReference type="PANTHER" id="PTHR24220">
    <property type="entry name" value="IMPORT ATP-BINDING PROTEIN"/>
    <property type="match status" value="1"/>
</dbReference>
<dbReference type="InterPro" id="IPR015854">
    <property type="entry name" value="ABC_transpr_LolD-like"/>
</dbReference>
<dbReference type="InterPro" id="IPR027417">
    <property type="entry name" value="P-loop_NTPase"/>
</dbReference>
<dbReference type="GO" id="GO:0005524">
    <property type="term" value="F:ATP binding"/>
    <property type="evidence" value="ECO:0007669"/>
    <property type="project" value="UniProtKB-KW"/>
</dbReference>
<dbReference type="InterPro" id="IPR003593">
    <property type="entry name" value="AAA+_ATPase"/>
</dbReference>
<keyword evidence="5" id="KW-1185">Reference proteome</keyword>
<keyword evidence="1" id="KW-0547">Nucleotide-binding</keyword>
<dbReference type="STRING" id="1271860.SAMN05216174_10949"/>
<dbReference type="GO" id="GO:0022857">
    <property type="term" value="F:transmembrane transporter activity"/>
    <property type="evidence" value="ECO:0007669"/>
    <property type="project" value="TreeGrafter"/>
</dbReference>
<dbReference type="SUPFAM" id="SSF52540">
    <property type="entry name" value="P-loop containing nucleoside triphosphate hydrolases"/>
    <property type="match status" value="1"/>
</dbReference>
<keyword evidence="2 4" id="KW-0067">ATP-binding</keyword>
<dbReference type="Pfam" id="PF00005">
    <property type="entry name" value="ABC_tran"/>
    <property type="match status" value="1"/>
</dbReference>
<evidence type="ECO:0000313" key="5">
    <source>
        <dbReference type="Proteomes" id="UP000199501"/>
    </source>
</evidence>
<dbReference type="PANTHER" id="PTHR24220:SF86">
    <property type="entry name" value="ABC TRANSPORTER ABCH.1"/>
    <property type="match status" value="1"/>
</dbReference>
<dbReference type="RefSeq" id="WP_228771752.1">
    <property type="nucleotide sequence ID" value="NZ_FMZZ01000009.1"/>
</dbReference>
<protein>
    <submittedName>
        <fullName evidence="4">Putative ABC transport system ATP-binding protein</fullName>
    </submittedName>
</protein>
<evidence type="ECO:0000256" key="1">
    <source>
        <dbReference type="ARBA" id="ARBA00022741"/>
    </source>
</evidence>
<gene>
    <name evidence="4" type="ORF">SAMN05216174_10949</name>
</gene>
<dbReference type="Proteomes" id="UP000199501">
    <property type="component" value="Unassembled WGS sequence"/>
</dbReference>
<dbReference type="AlphaFoldDB" id="A0A1G6TA33"/>
<dbReference type="InterPro" id="IPR003439">
    <property type="entry name" value="ABC_transporter-like_ATP-bd"/>
</dbReference>